<evidence type="ECO:0000313" key="4">
    <source>
        <dbReference type="Proteomes" id="UP000664844"/>
    </source>
</evidence>
<dbReference type="Pfam" id="PF08239">
    <property type="entry name" value="SH3_3"/>
    <property type="match status" value="1"/>
</dbReference>
<keyword evidence="4" id="KW-1185">Reference proteome</keyword>
<feature type="domain" description="SH3b" evidence="2">
    <location>
        <begin position="106"/>
        <end position="152"/>
    </location>
</feature>
<feature type="chain" id="PRO_5046936542" evidence="1">
    <location>
        <begin position="24"/>
        <end position="158"/>
    </location>
</feature>
<dbReference type="Gene3D" id="2.30.30.40">
    <property type="entry name" value="SH3 Domains"/>
    <property type="match status" value="1"/>
</dbReference>
<dbReference type="EMBL" id="JAFLQW010000055">
    <property type="protein sequence ID" value="MBO0347933.1"/>
    <property type="molecule type" value="Genomic_DNA"/>
</dbReference>
<organism evidence="3 4">
    <name type="scientific">Phormidium pseudopriestleyi FRX01</name>
    <dbReference type="NCBI Taxonomy" id="1759528"/>
    <lineage>
        <taxon>Bacteria</taxon>
        <taxon>Bacillati</taxon>
        <taxon>Cyanobacteriota</taxon>
        <taxon>Cyanophyceae</taxon>
        <taxon>Oscillatoriophycideae</taxon>
        <taxon>Oscillatoriales</taxon>
        <taxon>Oscillatoriaceae</taxon>
        <taxon>Phormidium</taxon>
    </lineage>
</organism>
<protein>
    <submittedName>
        <fullName evidence="3">SH3 domain-containing protein</fullName>
    </submittedName>
</protein>
<sequence length="158" mass="17102">MIRKTIVLATLLTLGFSATTTLAQSVTCARVRDPDGWVNMRDLSSGQVVGRLNNNTYLAYRSVTSDGYAILVSALNRGVHQSRLETVPSRSCNVFWTVQDDDGWSNLRGSPGGDVIGRVRSGGRVLRIGGGGDWAQVITSDGTVGYIHNSRLRGMSTW</sequence>
<evidence type="ECO:0000313" key="3">
    <source>
        <dbReference type="EMBL" id="MBO0347933.1"/>
    </source>
</evidence>
<dbReference type="InterPro" id="IPR003646">
    <property type="entry name" value="SH3-like_bac-type"/>
</dbReference>
<comment type="caution">
    <text evidence="3">The sequence shown here is derived from an EMBL/GenBank/DDBJ whole genome shotgun (WGS) entry which is preliminary data.</text>
</comment>
<gene>
    <name evidence="3" type="ORF">J0895_02205</name>
</gene>
<name>A0ABS3FM75_9CYAN</name>
<accession>A0ABS3FM75</accession>
<proteinExistence type="predicted"/>
<evidence type="ECO:0000256" key="1">
    <source>
        <dbReference type="SAM" id="SignalP"/>
    </source>
</evidence>
<dbReference type="Proteomes" id="UP000664844">
    <property type="component" value="Unassembled WGS sequence"/>
</dbReference>
<reference evidence="3 4" key="1">
    <citation type="submission" date="2021-03" db="EMBL/GenBank/DDBJ databases">
        <title>Metabolic Capacity of the Antarctic Cyanobacterium Phormidium pseudopriestleyi that Sustains Oxygenic Photosynthesis in the Presence of Hydrogen Sulfide.</title>
        <authorList>
            <person name="Lumian J.E."/>
            <person name="Jungblut A.D."/>
            <person name="Dillon M.L."/>
            <person name="Hawes I."/>
            <person name="Doran P.T."/>
            <person name="Mackey T.J."/>
            <person name="Dick G.J."/>
            <person name="Grettenberger C.L."/>
            <person name="Sumner D.Y."/>
        </authorList>
    </citation>
    <scope>NUCLEOTIDE SEQUENCE [LARGE SCALE GENOMIC DNA]</scope>
    <source>
        <strain evidence="3 4">FRX01</strain>
    </source>
</reference>
<feature type="signal peptide" evidence="1">
    <location>
        <begin position="1"/>
        <end position="23"/>
    </location>
</feature>
<evidence type="ECO:0000259" key="2">
    <source>
        <dbReference type="Pfam" id="PF08239"/>
    </source>
</evidence>
<keyword evidence="1" id="KW-0732">Signal</keyword>
<dbReference type="RefSeq" id="WP_207086506.1">
    <property type="nucleotide sequence ID" value="NZ_JAFLQW010000055.1"/>
</dbReference>